<evidence type="ECO:0000313" key="2">
    <source>
        <dbReference type="EMBL" id="MDA8482669.1"/>
    </source>
</evidence>
<comment type="caution">
    <text evidence="2">The sequence shown here is derived from an EMBL/GenBank/DDBJ whole genome shotgun (WGS) entry which is preliminary data.</text>
</comment>
<feature type="chain" id="PRO_5046707085" description="Secreted protein" evidence="1">
    <location>
        <begin position="24"/>
        <end position="249"/>
    </location>
</feature>
<proteinExistence type="predicted"/>
<accession>A0ABT4Y1F5</accession>
<dbReference type="EMBL" id="JANEWF010000004">
    <property type="protein sequence ID" value="MDA8482669.1"/>
    <property type="molecule type" value="Genomic_DNA"/>
</dbReference>
<evidence type="ECO:0000256" key="1">
    <source>
        <dbReference type="SAM" id="SignalP"/>
    </source>
</evidence>
<feature type="signal peptide" evidence="1">
    <location>
        <begin position="1"/>
        <end position="23"/>
    </location>
</feature>
<dbReference type="Proteomes" id="UP001211689">
    <property type="component" value="Unassembled WGS sequence"/>
</dbReference>
<gene>
    <name evidence="2" type="ORF">NNO07_06275</name>
</gene>
<sequence length="249" mass="27331">MKQIRHAYALALSILLSNSATIAADNATDAEAFYTQGIAALNNAQQVSVDPASSMDELTNALNAFELNIRIASRLGHPAATLYQAQILIKKSSSDPVKEQQNRRQGCASLDDLARKGVVAAAVLNFRECDMAYMRFESDSPEHRRVLETLEQSLGDVDPAATYYPFPLSASQCFASDPVHVTPLTQEQFRAEAKYILGSTQEPSSLEALQRNLDWLEEAARDGCAALLDMRPLLREQLIKLASKEKDAS</sequence>
<reference evidence="2 3" key="1">
    <citation type="submission" date="2022-07" db="EMBL/GenBank/DDBJ databases">
        <title>Genome Analysis of Selected Gammaproteobacteria from Nigerian Food snails.</title>
        <authorList>
            <person name="Okafor A.C."/>
        </authorList>
    </citation>
    <scope>NUCLEOTIDE SEQUENCE [LARGE SCALE GENOMIC DNA]</scope>
    <source>
        <strain evidence="2 3">Awg 2</strain>
    </source>
</reference>
<keyword evidence="3" id="KW-1185">Reference proteome</keyword>
<dbReference type="RefSeq" id="WP_271470289.1">
    <property type="nucleotide sequence ID" value="NZ_JANEWF010000004.1"/>
</dbReference>
<evidence type="ECO:0008006" key="4">
    <source>
        <dbReference type="Google" id="ProtNLM"/>
    </source>
</evidence>
<name>A0ABT4Y1F5_METRE</name>
<keyword evidence="1" id="KW-0732">Signal</keyword>
<evidence type="ECO:0000313" key="3">
    <source>
        <dbReference type="Proteomes" id="UP001211689"/>
    </source>
</evidence>
<organism evidence="2 3">
    <name type="scientific">Metapseudomonas resinovorans</name>
    <name type="common">Pseudomonas resinovorans</name>
    <dbReference type="NCBI Taxonomy" id="53412"/>
    <lineage>
        <taxon>Bacteria</taxon>
        <taxon>Pseudomonadati</taxon>
        <taxon>Pseudomonadota</taxon>
        <taxon>Gammaproteobacteria</taxon>
        <taxon>Pseudomonadales</taxon>
        <taxon>Pseudomonadaceae</taxon>
        <taxon>Metapseudomonas</taxon>
    </lineage>
</organism>
<protein>
    <recommendedName>
        <fullName evidence="4">Secreted protein</fullName>
    </recommendedName>
</protein>